<keyword evidence="2" id="KW-0067">ATP-binding</keyword>
<dbReference type="PROSITE" id="PS50112">
    <property type="entry name" value="PAS"/>
    <property type="match status" value="1"/>
</dbReference>
<dbReference type="SMART" id="SM00382">
    <property type="entry name" value="AAA"/>
    <property type="match status" value="1"/>
</dbReference>
<name>A0ABZ2C6E3_9BACI</name>
<dbReference type="InterPro" id="IPR000014">
    <property type="entry name" value="PAS"/>
</dbReference>
<dbReference type="InterPro" id="IPR002078">
    <property type="entry name" value="Sigma_54_int"/>
</dbReference>
<dbReference type="InterPro" id="IPR025662">
    <property type="entry name" value="Sigma_54_int_dom_ATP-bd_1"/>
</dbReference>
<dbReference type="InterPro" id="IPR003593">
    <property type="entry name" value="AAA+_ATPase"/>
</dbReference>
<dbReference type="Pfam" id="PF00989">
    <property type="entry name" value="PAS"/>
    <property type="match status" value="1"/>
</dbReference>
<feature type="domain" description="Sigma-54 factor interaction" evidence="6">
    <location>
        <begin position="157"/>
        <end position="385"/>
    </location>
</feature>
<evidence type="ECO:0000313" key="8">
    <source>
        <dbReference type="EMBL" id="WVX78975.1"/>
    </source>
</evidence>
<dbReference type="NCBIfam" id="TIGR00229">
    <property type="entry name" value="sensory_box"/>
    <property type="match status" value="1"/>
</dbReference>
<protein>
    <submittedName>
        <fullName evidence="8">Sigma 54-interacting transcriptional regulator</fullName>
    </submittedName>
</protein>
<dbReference type="Gene3D" id="1.10.10.60">
    <property type="entry name" value="Homeodomain-like"/>
    <property type="match status" value="1"/>
</dbReference>
<dbReference type="PANTHER" id="PTHR32071">
    <property type="entry name" value="TRANSCRIPTIONAL REGULATORY PROTEIN"/>
    <property type="match status" value="1"/>
</dbReference>
<dbReference type="Pfam" id="PF00158">
    <property type="entry name" value="Sigma54_activat"/>
    <property type="match status" value="1"/>
</dbReference>
<accession>A0ABZ2C6E3</accession>
<dbReference type="Pfam" id="PF02954">
    <property type="entry name" value="HTH_8"/>
    <property type="match status" value="1"/>
</dbReference>
<proteinExistence type="predicted"/>
<dbReference type="InterPro" id="IPR058031">
    <property type="entry name" value="AAA_lid_NorR"/>
</dbReference>
<evidence type="ECO:0000256" key="3">
    <source>
        <dbReference type="ARBA" id="ARBA00023015"/>
    </source>
</evidence>
<dbReference type="InterPro" id="IPR025943">
    <property type="entry name" value="Sigma_54_int_dom_ATP-bd_2"/>
</dbReference>
<dbReference type="CDD" id="cd00130">
    <property type="entry name" value="PAS"/>
    <property type="match status" value="1"/>
</dbReference>
<dbReference type="SUPFAM" id="SSF52540">
    <property type="entry name" value="P-loop containing nucleoside triphosphate hydrolases"/>
    <property type="match status" value="1"/>
</dbReference>
<evidence type="ECO:0000313" key="9">
    <source>
        <dbReference type="Proteomes" id="UP001357223"/>
    </source>
</evidence>
<dbReference type="InterPro" id="IPR009057">
    <property type="entry name" value="Homeodomain-like_sf"/>
</dbReference>
<dbReference type="PROSITE" id="PS00676">
    <property type="entry name" value="SIGMA54_INTERACT_2"/>
    <property type="match status" value="1"/>
</dbReference>
<dbReference type="RefSeq" id="WP_338447909.1">
    <property type="nucleotide sequence ID" value="NZ_CP137640.1"/>
</dbReference>
<dbReference type="Proteomes" id="UP001357223">
    <property type="component" value="Chromosome"/>
</dbReference>
<dbReference type="InterPro" id="IPR013767">
    <property type="entry name" value="PAS_fold"/>
</dbReference>
<organism evidence="8 9">
    <name type="scientific">Niallia oryzisoli</name>
    <dbReference type="NCBI Taxonomy" id="1737571"/>
    <lineage>
        <taxon>Bacteria</taxon>
        <taxon>Bacillati</taxon>
        <taxon>Bacillota</taxon>
        <taxon>Bacilli</taxon>
        <taxon>Bacillales</taxon>
        <taxon>Bacillaceae</taxon>
        <taxon>Niallia</taxon>
    </lineage>
</organism>
<dbReference type="PROSITE" id="PS50045">
    <property type="entry name" value="SIGMA54_INTERACT_4"/>
    <property type="match status" value="1"/>
</dbReference>
<keyword evidence="5" id="KW-0804">Transcription</keyword>
<dbReference type="PROSITE" id="PS00675">
    <property type="entry name" value="SIGMA54_INTERACT_1"/>
    <property type="match status" value="1"/>
</dbReference>
<evidence type="ECO:0000256" key="1">
    <source>
        <dbReference type="ARBA" id="ARBA00022741"/>
    </source>
</evidence>
<evidence type="ECO:0000256" key="5">
    <source>
        <dbReference type="ARBA" id="ARBA00023163"/>
    </source>
</evidence>
<keyword evidence="3" id="KW-0805">Transcription regulation</keyword>
<dbReference type="InterPro" id="IPR025944">
    <property type="entry name" value="Sigma_54_int_dom_CS"/>
</dbReference>
<dbReference type="EMBL" id="CP137640">
    <property type="protein sequence ID" value="WVX78975.1"/>
    <property type="molecule type" value="Genomic_DNA"/>
</dbReference>
<dbReference type="InterPro" id="IPR035965">
    <property type="entry name" value="PAS-like_dom_sf"/>
</dbReference>
<keyword evidence="9" id="KW-1185">Reference proteome</keyword>
<sequence>MLKENTISKEILSAILQGIDEGIHAVNLSGETIFYNEIAAVHDGLTVDEVNGKSILEVFPSLTRHSSTLLKVILTKEPIYNQPQSYVNLHGKKIETINTTLPIFIGGELVGAVEIAKDYSRLKMLSEKLLDLHQRVQQKEGTQSVSMGRFSYQFANLKSKNPEFLKIIHEGEKLAKSNSPVLIYGESGTGKELFVHGIHQASLRSRGPFIAQNCAAIPETLLESLLFGTSKGSYTGAVERAGLFELANGGTLFLDEVHAMPLELQAKLLRVLEDGIIRRVGSTKVHLVNVRIVAAMNIPPNEALESKKLRPDLFYRLNVLMFKLLPLRERKEDIPYLTDHFISVYNNEMEKNVTAVDPSVRQLFLSYSWPGNVRELKHAVEYMMNVCDDHVLTEKELPIMLKQKNIAAVMESEDNQLPLRENLDRYERYLIQKAMLLCEGNIQKAAKSLGIPRQTLQYKLKKSGISK</sequence>
<dbReference type="Gene3D" id="3.30.450.20">
    <property type="entry name" value="PAS domain"/>
    <property type="match status" value="1"/>
</dbReference>
<dbReference type="PROSITE" id="PS00688">
    <property type="entry name" value="SIGMA54_INTERACT_3"/>
    <property type="match status" value="1"/>
</dbReference>
<reference evidence="8 9" key="1">
    <citation type="submission" date="2023-10" db="EMBL/GenBank/DDBJ databases">
        <title>Niallia locisalis sp.nov. isolated from a salt pond sample.</title>
        <authorList>
            <person name="Li X.-J."/>
            <person name="Dong L."/>
        </authorList>
    </citation>
    <scope>NUCLEOTIDE SEQUENCE [LARGE SCALE GENOMIC DNA]</scope>
    <source>
        <strain evidence="8 9">DSM 29761</strain>
    </source>
</reference>
<evidence type="ECO:0000256" key="2">
    <source>
        <dbReference type="ARBA" id="ARBA00022840"/>
    </source>
</evidence>
<dbReference type="Gene3D" id="3.40.50.300">
    <property type="entry name" value="P-loop containing nucleotide triphosphate hydrolases"/>
    <property type="match status" value="1"/>
</dbReference>
<dbReference type="PRINTS" id="PR01590">
    <property type="entry name" value="HTHFIS"/>
</dbReference>
<dbReference type="SUPFAM" id="SSF55785">
    <property type="entry name" value="PYP-like sensor domain (PAS domain)"/>
    <property type="match status" value="1"/>
</dbReference>
<feature type="domain" description="PAS" evidence="7">
    <location>
        <begin position="8"/>
        <end position="59"/>
    </location>
</feature>
<evidence type="ECO:0000259" key="6">
    <source>
        <dbReference type="PROSITE" id="PS50045"/>
    </source>
</evidence>
<dbReference type="Gene3D" id="1.10.8.60">
    <property type="match status" value="1"/>
</dbReference>
<dbReference type="PANTHER" id="PTHR32071:SF74">
    <property type="entry name" value="TRANSCRIPTIONAL ACTIVATOR ROCR"/>
    <property type="match status" value="1"/>
</dbReference>
<dbReference type="CDD" id="cd00009">
    <property type="entry name" value="AAA"/>
    <property type="match status" value="1"/>
</dbReference>
<dbReference type="Pfam" id="PF25601">
    <property type="entry name" value="AAA_lid_14"/>
    <property type="match status" value="1"/>
</dbReference>
<evidence type="ECO:0000259" key="7">
    <source>
        <dbReference type="PROSITE" id="PS50112"/>
    </source>
</evidence>
<keyword evidence="4" id="KW-0238">DNA-binding</keyword>
<dbReference type="InterPro" id="IPR027417">
    <property type="entry name" value="P-loop_NTPase"/>
</dbReference>
<evidence type="ECO:0000256" key="4">
    <source>
        <dbReference type="ARBA" id="ARBA00023125"/>
    </source>
</evidence>
<keyword evidence="1" id="KW-0547">Nucleotide-binding</keyword>
<dbReference type="InterPro" id="IPR002197">
    <property type="entry name" value="HTH_Fis"/>
</dbReference>
<dbReference type="SUPFAM" id="SSF46689">
    <property type="entry name" value="Homeodomain-like"/>
    <property type="match status" value="1"/>
</dbReference>
<gene>
    <name evidence="8" type="ORF">R4Z09_16845</name>
</gene>